<keyword evidence="2" id="KW-1185">Reference proteome</keyword>
<evidence type="ECO:0000313" key="1">
    <source>
        <dbReference type="EMBL" id="MDW0112186.1"/>
    </source>
</evidence>
<sequence>MAKRLTVEINEEQYKALQQFAGAYNITISQILGSYVADLVEIDSNGSDEREFCKQYFDRTYLSWMYLK</sequence>
<comment type="caution">
    <text evidence="1">The sequence shown here is derived from an EMBL/GenBank/DDBJ whole genome shotgun (WGS) entry which is preliminary data.</text>
</comment>
<protein>
    <submittedName>
        <fullName evidence="1">Uncharacterized protein</fullName>
    </submittedName>
</protein>
<proteinExistence type="predicted"/>
<gene>
    <name evidence="1" type="ORF">QT711_03245</name>
</gene>
<dbReference type="RefSeq" id="WP_317942080.1">
    <property type="nucleotide sequence ID" value="NZ_JAUBDI010000002.1"/>
</dbReference>
<organism evidence="1 2">
    <name type="scientific">Sporosarcina saromensis</name>
    <dbReference type="NCBI Taxonomy" id="359365"/>
    <lineage>
        <taxon>Bacteria</taxon>
        <taxon>Bacillati</taxon>
        <taxon>Bacillota</taxon>
        <taxon>Bacilli</taxon>
        <taxon>Bacillales</taxon>
        <taxon>Caryophanaceae</taxon>
        <taxon>Sporosarcina</taxon>
    </lineage>
</organism>
<accession>A0ABU4G5G0</accession>
<dbReference type="EMBL" id="JAUBDI010000002">
    <property type="protein sequence ID" value="MDW0112186.1"/>
    <property type="molecule type" value="Genomic_DNA"/>
</dbReference>
<evidence type="ECO:0000313" key="2">
    <source>
        <dbReference type="Proteomes" id="UP001282284"/>
    </source>
</evidence>
<dbReference type="Proteomes" id="UP001282284">
    <property type="component" value="Unassembled WGS sequence"/>
</dbReference>
<name>A0ABU4G5G0_9BACL</name>
<reference evidence="1 2" key="1">
    <citation type="submission" date="2023-06" db="EMBL/GenBank/DDBJ databases">
        <title>Sporosarcina sp. nov., isolated from Korean traditional fermented seafood 'Jeotgal'.</title>
        <authorList>
            <person name="Yang A.I."/>
            <person name="Shin N.-R."/>
        </authorList>
    </citation>
    <scope>NUCLEOTIDE SEQUENCE [LARGE SCALE GENOMIC DNA]</scope>
    <source>
        <strain evidence="1 2">KCTC13119</strain>
    </source>
</reference>